<keyword evidence="4" id="KW-1185">Reference proteome</keyword>
<dbReference type="Proteomes" id="UP001342314">
    <property type="component" value="Unassembled WGS sequence"/>
</dbReference>
<accession>A0AAV5GTA2</accession>
<organism evidence="3 4">
    <name type="scientific">Rhodotorula paludigena</name>
    <dbReference type="NCBI Taxonomy" id="86838"/>
    <lineage>
        <taxon>Eukaryota</taxon>
        <taxon>Fungi</taxon>
        <taxon>Dikarya</taxon>
        <taxon>Basidiomycota</taxon>
        <taxon>Pucciniomycotina</taxon>
        <taxon>Microbotryomycetes</taxon>
        <taxon>Sporidiobolales</taxon>
        <taxon>Sporidiobolaceae</taxon>
        <taxon>Rhodotorula</taxon>
    </lineage>
</organism>
<evidence type="ECO:0000313" key="3">
    <source>
        <dbReference type="EMBL" id="GJN92732.1"/>
    </source>
</evidence>
<feature type="compositionally biased region" description="Low complexity" evidence="2">
    <location>
        <begin position="290"/>
        <end position="305"/>
    </location>
</feature>
<feature type="region of interest" description="Disordered" evidence="2">
    <location>
        <begin position="278"/>
        <end position="348"/>
    </location>
</feature>
<sequence>MKSGDEASHFKNSGNAIRVGAVLHELPPGAGVDDWGLPEEYAHIPAPPRRAGPGPATAPSQIWPARPPTEHYSPASTPSPSPAQRVDPQHALELQVILDRLALLSATVDDEVERVDFDEQQAREVAQELRMLSEAVRARAEREGRQETEAEERVLDKIDWLEHLNNMRLRSPSDREELARLAQEERRLLDEAQAEIYEAFAQAHKTISKTVHCIVPSVLLPFLGKLISLRAEIALSKEQQQQLTHTLGKVLSLVQHSSHLHTSQLSSLVRRLDSLVSQLNHPTRPPGARSHSSLSKSTFTSTSASTPPPPPPYQPTSPLVDRQSAARKPAPSRRPHASAPPLARQSMHLVPGDGRMAARLLPRMLVVEGLAAAEAERVERKGKAKQPILGVSPALPKDAHVPRWAGGAQAARRAREVEAILHPLPPAPTPLAATAPSAPLKVGKAPRSKALERELRQNERVKTALDELRGGTMRAPGPSAPAGKGTTVGLSEEDPVKKAIAVWEVLDEARRTRQALEAEEAKRSKGQAKTARRW</sequence>
<evidence type="ECO:0000256" key="1">
    <source>
        <dbReference type="SAM" id="Coils"/>
    </source>
</evidence>
<feature type="region of interest" description="Disordered" evidence="2">
    <location>
        <begin position="28"/>
        <end position="85"/>
    </location>
</feature>
<comment type="caution">
    <text evidence="3">The sequence shown here is derived from an EMBL/GenBank/DDBJ whole genome shotgun (WGS) entry which is preliminary data.</text>
</comment>
<keyword evidence="1" id="KW-0175">Coiled coil</keyword>
<feature type="compositionally biased region" description="Basic and acidic residues" evidence="2">
    <location>
        <begin position="514"/>
        <end position="523"/>
    </location>
</feature>
<feature type="compositionally biased region" description="Pro residues" evidence="2">
    <location>
        <begin position="306"/>
        <end position="315"/>
    </location>
</feature>
<protein>
    <submittedName>
        <fullName evidence="3">Uncharacterized protein</fullName>
    </submittedName>
</protein>
<evidence type="ECO:0000313" key="4">
    <source>
        <dbReference type="Proteomes" id="UP001342314"/>
    </source>
</evidence>
<feature type="region of interest" description="Disordered" evidence="2">
    <location>
        <begin position="514"/>
        <end position="534"/>
    </location>
</feature>
<feature type="coiled-coil region" evidence="1">
    <location>
        <begin position="175"/>
        <end position="202"/>
    </location>
</feature>
<dbReference type="AlphaFoldDB" id="A0AAV5GTA2"/>
<feature type="compositionally biased region" description="Basic residues" evidence="2">
    <location>
        <begin position="524"/>
        <end position="534"/>
    </location>
</feature>
<dbReference type="EMBL" id="BQKY01000012">
    <property type="protein sequence ID" value="GJN92732.1"/>
    <property type="molecule type" value="Genomic_DNA"/>
</dbReference>
<proteinExistence type="predicted"/>
<gene>
    <name evidence="3" type="ORF">Rhopal_005770-T1</name>
</gene>
<reference evidence="3 4" key="1">
    <citation type="submission" date="2021-12" db="EMBL/GenBank/DDBJ databases">
        <title>High titer production of polyol ester of fatty acids by Rhodotorula paludigena BS15 towards product separation-free biomass refinery.</title>
        <authorList>
            <person name="Mano J."/>
            <person name="Ono H."/>
            <person name="Tanaka T."/>
            <person name="Naito K."/>
            <person name="Sushida H."/>
            <person name="Ike M."/>
            <person name="Tokuyasu K."/>
            <person name="Kitaoka M."/>
        </authorList>
    </citation>
    <scope>NUCLEOTIDE SEQUENCE [LARGE SCALE GENOMIC DNA]</scope>
    <source>
        <strain evidence="3 4">BS15</strain>
    </source>
</reference>
<name>A0AAV5GTA2_9BASI</name>
<evidence type="ECO:0000256" key="2">
    <source>
        <dbReference type="SAM" id="MobiDB-lite"/>
    </source>
</evidence>
<feature type="compositionally biased region" description="Low complexity" evidence="2">
    <location>
        <begin position="316"/>
        <end position="329"/>
    </location>
</feature>
<feature type="region of interest" description="Disordered" evidence="2">
    <location>
        <begin position="470"/>
        <end position="491"/>
    </location>
</feature>